<organism evidence="1 2">
    <name type="scientific">Pleurodeles waltl</name>
    <name type="common">Iberian ribbed newt</name>
    <dbReference type="NCBI Taxonomy" id="8319"/>
    <lineage>
        <taxon>Eukaryota</taxon>
        <taxon>Metazoa</taxon>
        <taxon>Chordata</taxon>
        <taxon>Craniata</taxon>
        <taxon>Vertebrata</taxon>
        <taxon>Euteleostomi</taxon>
        <taxon>Amphibia</taxon>
        <taxon>Batrachia</taxon>
        <taxon>Caudata</taxon>
        <taxon>Salamandroidea</taxon>
        <taxon>Salamandridae</taxon>
        <taxon>Pleurodelinae</taxon>
        <taxon>Pleurodeles</taxon>
    </lineage>
</organism>
<evidence type="ECO:0000313" key="2">
    <source>
        <dbReference type="Proteomes" id="UP001066276"/>
    </source>
</evidence>
<dbReference type="EMBL" id="JANPWB010000012">
    <property type="protein sequence ID" value="KAJ1119201.1"/>
    <property type="molecule type" value="Genomic_DNA"/>
</dbReference>
<accession>A0AAV7NUT4</accession>
<reference evidence="1" key="1">
    <citation type="journal article" date="2022" name="bioRxiv">
        <title>Sequencing and chromosome-scale assembly of the giantPleurodeles waltlgenome.</title>
        <authorList>
            <person name="Brown T."/>
            <person name="Elewa A."/>
            <person name="Iarovenko S."/>
            <person name="Subramanian E."/>
            <person name="Araus A.J."/>
            <person name="Petzold A."/>
            <person name="Susuki M."/>
            <person name="Suzuki K.-i.T."/>
            <person name="Hayashi T."/>
            <person name="Toyoda A."/>
            <person name="Oliveira C."/>
            <person name="Osipova E."/>
            <person name="Leigh N.D."/>
            <person name="Simon A."/>
            <person name="Yun M.H."/>
        </authorList>
    </citation>
    <scope>NUCLEOTIDE SEQUENCE</scope>
    <source>
        <strain evidence="1">20211129_DDA</strain>
        <tissue evidence="1">Liver</tissue>
    </source>
</reference>
<keyword evidence="2" id="KW-1185">Reference proteome</keyword>
<comment type="caution">
    <text evidence="1">The sequence shown here is derived from an EMBL/GenBank/DDBJ whole genome shotgun (WGS) entry which is preliminary data.</text>
</comment>
<dbReference type="AlphaFoldDB" id="A0AAV7NUT4"/>
<protein>
    <recommendedName>
        <fullName evidence="3">Secreted protein</fullName>
    </recommendedName>
</protein>
<evidence type="ECO:0008006" key="3">
    <source>
        <dbReference type="Google" id="ProtNLM"/>
    </source>
</evidence>
<dbReference type="Proteomes" id="UP001066276">
    <property type="component" value="Chromosome 8"/>
</dbReference>
<proteinExistence type="predicted"/>
<gene>
    <name evidence="1" type="ORF">NDU88_007387</name>
</gene>
<name>A0AAV7NUT4_PLEWA</name>
<evidence type="ECO:0000313" key="1">
    <source>
        <dbReference type="EMBL" id="KAJ1119201.1"/>
    </source>
</evidence>
<sequence length="87" mass="9169">MRFILGVLLRASGGRECRSPNGEERATSGVVAGALLVLRPIRRSGCSGSCYAARDASCTPPPPLGISGSRYRNLLVGKQAELLKLGR</sequence>